<dbReference type="PANTHER" id="PTHR10500:SF7">
    <property type="entry name" value="BETA-MICROSEMINOPROTEIN"/>
    <property type="match status" value="1"/>
</dbReference>
<accession>A0A8T3DY67</accession>
<dbReference type="OrthoDB" id="6076852at2759"/>
<keyword evidence="5" id="KW-0732">Signal</keyword>
<dbReference type="AlphaFoldDB" id="A0A8T3DY67"/>
<comment type="similarity">
    <text evidence="2">Belongs to the beta-microseminoprotein family.</text>
</comment>
<evidence type="ECO:0000313" key="7">
    <source>
        <dbReference type="Proteomes" id="UP000829720"/>
    </source>
</evidence>
<proteinExistence type="inferred from homology"/>
<gene>
    <name evidence="6" type="ORF">AGOR_G00053440</name>
</gene>
<organism evidence="6 7">
    <name type="scientific">Albula goreensis</name>
    <dbReference type="NCBI Taxonomy" id="1534307"/>
    <lineage>
        <taxon>Eukaryota</taxon>
        <taxon>Metazoa</taxon>
        <taxon>Chordata</taxon>
        <taxon>Craniata</taxon>
        <taxon>Vertebrata</taxon>
        <taxon>Euteleostomi</taxon>
        <taxon>Actinopterygii</taxon>
        <taxon>Neopterygii</taxon>
        <taxon>Teleostei</taxon>
        <taxon>Albuliformes</taxon>
        <taxon>Albulidae</taxon>
        <taxon>Albula</taxon>
    </lineage>
</organism>
<evidence type="ECO:0000256" key="4">
    <source>
        <dbReference type="ARBA" id="ARBA00023157"/>
    </source>
</evidence>
<feature type="signal peptide" evidence="5">
    <location>
        <begin position="1"/>
        <end position="19"/>
    </location>
</feature>
<comment type="subcellular location">
    <subcellularLocation>
        <location evidence="1">Secreted</location>
    </subcellularLocation>
</comment>
<name>A0A8T3DY67_9TELE</name>
<evidence type="ECO:0000313" key="6">
    <source>
        <dbReference type="EMBL" id="KAI1900784.1"/>
    </source>
</evidence>
<dbReference type="EMBL" id="JAERUA010000004">
    <property type="protein sequence ID" value="KAI1900784.1"/>
    <property type="molecule type" value="Genomic_DNA"/>
</dbReference>
<dbReference type="Proteomes" id="UP000829720">
    <property type="component" value="Unassembled WGS sequence"/>
</dbReference>
<evidence type="ECO:0000256" key="2">
    <source>
        <dbReference type="ARBA" id="ARBA00010352"/>
    </source>
</evidence>
<dbReference type="InterPro" id="IPR008735">
    <property type="entry name" value="PSP94"/>
</dbReference>
<reference evidence="6" key="1">
    <citation type="submission" date="2021-01" db="EMBL/GenBank/DDBJ databases">
        <authorList>
            <person name="Zahm M."/>
            <person name="Roques C."/>
            <person name="Cabau C."/>
            <person name="Klopp C."/>
            <person name="Donnadieu C."/>
            <person name="Jouanno E."/>
            <person name="Lampietro C."/>
            <person name="Louis A."/>
            <person name="Herpin A."/>
            <person name="Echchiki A."/>
            <person name="Berthelot C."/>
            <person name="Parey E."/>
            <person name="Roest-Crollius H."/>
            <person name="Braasch I."/>
            <person name="Postlethwait J."/>
            <person name="Bobe J."/>
            <person name="Montfort J."/>
            <person name="Bouchez O."/>
            <person name="Begum T."/>
            <person name="Mejri S."/>
            <person name="Adams A."/>
            <person name="Chen W.-J."/>
            <person name="Guiguen Y."/>
        </authorList>
    </citation>
    <scope>NUCLEOTIDE SEQUENCE</scope>
    <source>
        <tissue evidence="6">Blood</tissue>
    </source>
</reference>
<evidence type="ECO:0000256" key="1">
    <source>
        <dbReference type="ARBA" id="ARBA00004613"/>
    </source>
</evidence>
<evidence type="ECO:0000256" key="5">
    <source>
        <dbReference type="SAM" id="SignalP"/>
    </source>
</evidence>
<keyword evidence="7" id="KW-1185">Reference proteome</keyword>
<feature type="chain" id="PRO_5035886571" description="Beta-microseminoprotein-like" evidence="5">
    <location>
        <begin position="20"/>
        <end position="106"/>
    </location>
</feature>
<evidence type="ECO:0008006" key="8">
    <source>
        <dbReference type="Google" id="ProtNLM"/>
    </source>
</evidence>
<keyword evidence="3" id="KW-0964">Secreted</keyword>
<evidence type="ECO:0000256" key="3">
    <source>
        <dbReference type="ARBA" id="ARBA00022525"/>
    </source>
</evidence>
<keyword evidence="4" id="KW-1015">Disulfide bond</keyword>
<dbReference type="GO" id="GO:0005576">
    <property type="term" value="C:extracellular region"/>
    <property type="evidence" value="ECO:0007669"/>
    <property type="project" value="UniProtKB-SubCell"/>
</dbReference>
<dbReference type="Gene3D" id="2.60.40.1900">
    <property type="entry name" value="Beta-microseminoprotein (PSP94) domain"/>
    <property type="match status" value="1"/>
</dbReference>
<comment type="caution">
    <text evidence="6">The sequence shown here is derived from an EMBL/GenBank/DDBJ whole genome shotgun (WGS) entry which is preliminary data.</text>
</comment>
<dbReference type="Pfam" id="PF05825">
    <property type="entry name" value="PSP94"/>
    <property type="match status" value="1"/>
</dbReference>
<sequence>MKYLALALLLCAHLHLLHGACFSKMLKPGMTHCQDDVDQTWHVVGSSWRNSACMDCTCTGCCDGFHRPTSIPDDCMMEFDKADCEYKVFKKNDHTQPCPVFRAVGK</sequence>
<dbReference type="PANTHER" id="PTHR10500">
    <property type="entry name" value="BETA-MICROSEMINOPROTEIN"/>
    <property type="match status" value="1"/>
</dbReference>
<protein>
    <recommendedName>
        <fullName evidence="8">Beta-microseminoprotein-like</fullName>
    </recommendedName>
</protein>